<dbReference type="AlphaFoldDB" id="A0A226DTW3"/>
<feature type="transmembrane region" description="Helical" evidence="1">
    <location>
        <begin position="58"/>
        <end position="84"/>
    </location>
</feature>
<evidence type="ECO:0000256" key="1">
    <source>
        <dbReference type="SAM" id="Phobius"/>
    </source>
</evidence>
<keyword evidence="1" id="KW-0472">Membrane</keyword>
<feature type="transmembrane region" description="Helical" evidence="1">
    <location>
        <begin position="119"/>
        <end position="144"/>
    </location>
</feature>
<keyword evidence="1" id="KW-0812">Transmembrane</keyword>
<evidence type="ECO:0000313" key="3">
    <source>
        <dbReference type="Proteomes" id="UP000198287"/>
    </source>
</evidence>
<protein>
    <submittedName>
        <fullName evidence="2">Uncharacterized protein</fullName>
    </submittedName>
</protein>
<accession>A0A226DTW3</accession>
<feature type="transmembrane region" description="Helical" evidence="1">
    <location>
        <begin position="165"/>
        <end position="185"/>
    </location>
</feature>
<sequence>MTEKIISSHLKRHLNLATKISALTYVWGDKDEKVGDKSIPRILPILLKLLLSSLETSFVIFPCVIGLVTFFNPCQIPFLGGLLFNRESCLDFSTKIWIRLPLALFEFGVMLRLCVIGGFYVVYVLLMGILHLWIESISGPTLTFRKYRRVQIVEKLVNGCNRFRIFPTVAVIFPAVQIIGGFALIRYASAISVAQVVFLVAQFCDIFVANVLLFSGSGVVNRKSAEAVKVMQMRVGPKGKIERKVIASLTTVKVWFASNFVDSCTPLIIQSFCASQTMNLLLLI</sequence>
<dbReference type="Proteomes" id="UP000198287">
    <property type="component" value="Unassembled WGS sequence"/>
</dbReference>
<evidence type="ECO:0000313" key="2">
    <source>
        <dbReference type="EMBL" id="OXA48935.1"/>
    </source>
</evidence>
<name>A0A226DTW3_FOLCA</name>
<organism evidence="2 3">
    <name type="scientific">Folsomia candida</name>
    <name type="common">Springtail</name>
    <dbReference type="NCBI Taxonomy" id="158441"/>
    <lineage>
        <taxon>Eukaryota</taxon>
        <taxon>Metazoa</taxon>
        <taxon>Ecdysozoa</taxon>
        <taxon>Arthropoda</taxon>
        <taxon>Hexapoda</taxon>
        <taxon>Collembola</taxon>
        <taxon>Entomobryomorpha</taxon>
        <taxon>Isotomoidea</taxon>
        <taxon>Isotomidae</taxon>
        <taxon>Proisotominae</taxon>
        <taxon>Folsomia</taxon>
    </lineage>
</organism>
<dbReference type="EMBL" id="LNIX01000011">
    <property type="protein sequence ID" value="OXA48935.1"/>
    <property type="molecule type" value="Genomic_DNA"/>
</dbReference>
<keyword evidence="3" id="KW-1185">Reference proteome</keyword>
<proteinExistence type="predicted"/>
<keyword evidence="1" id="KW-1133">Transmembrane helix</keyword>
<reference evidence="2 3" key="1">
    <citation type="submission" date="2015-12" db="EMBL/GenBank/DDBJ databases">
        <title>The genome of Folsomia candida.</title>
        <authorList>
            <person name="Faddeeva A."/>
            <person name="Derks M.F."/>
            <person name="Anvar Y."/>
            <person name="Smit S."/>
            <person name="Van Straalen N."/>
            <person name="Roelofs D."/>
        </authorList>
    </citation>
    <scope>NUCLEOTIDE SEQUENCE [LARGE SCALE GENOMIC DNA]</scope>
    <source>
        <strain evidence="2 3">VU population</strain>
        <tissue evidence="2">Whole body</tissue>
    </source>
</reference>
<feature type="transmembrane region" description="Helical" evidence="1">
    <location>
        <begin position="191"/>
        <end position="214"/>
    </location>
</feature>
<gene>
    <name evidence="2" type="ORF">Fcan01_16555</name>
</gene>
<comment type="caution">
    <text evidence="2">The sequence shown here is derived from an EMBL/GenBank/DDBJ whole genome shotgun (WGS) entry which is preliminary data.</text>
</comment>